<name>A0A2R6CAS2_9ARCH</name>
<gene>
    <name evidence="2" type="ORF">B9Q04_07940</name>
</gene>
<accession>A0A2R6CAS2</accession>
<feature type="domain" description="Glycosyl transferase family 1" evidence="1">
    <location>
        <begin position="195"/>
        <end position="352"/>
    </location>
</feature>
<dbReference type="InterPro" id="IPR001296">
    <property type="entry name" value="Glyco_trans_1"/>
</dbReference>
<dbReference type="PANTHER" id="PTHR12526">
    <property type="entry name" value="GLYCOSYLTRANSFERASE"/>
    <property type="match status" value="1"/>
</dbReference>
<evidence type="ECO:0000313" key="3">
    <source>
        <dbReference type="Proteomes" id="UP000242015"/>
    </source>
</evidence>
<dbReference type="SUPFAM" id="SSF53756">
    <property type="entry name" value="UDP-Glycosyltransferase/glycogen phosphorylase"/>
    <property type="match status" value="1"/>
</dbReference>
<organism evidence="2 3">
    <name type="scientific">Candidatus Marsarchaeota G2 archaeon BE_D</name>
    <dbReference type="NCBI Taxonomy" id="1978158"/>
    <lineage>
        <taxon>Archaea</taxon>
        <taxon>Candidatus Marsarchaeota</taxon>
        <taxon>Candidatus Marsarchaeota group 2</taxon>
    </lineage>
</organism>
<dbReference type="Proteomes" id="UP000242015">
    <property type="component" value="Unassembled WGS sequence"/>
</dbReference>
<comment type="caution">
    <text evidence="2">The sequence shown here is derived from an EMBL/GenBank/DDBJ whole genome shotgun (WGS) entry which is preliminary data.</text>
</comment>
<proteinExistence type="predicted"/>
<protein>
    <recommendedName>
        <fullName evidence="1">Glycosyl transferase family 1 domain-containing protein</fullName>
    </recommendedName>
</protein>
<evidence type="ECO:0000313" key="2">
    <source>
        <dbReference type="EMBL" id="PSO07992.1"/>
    </source>
</evidence>
<reference evidence="2 3" key="1">
    <citation type="submission" date="2017-04" db="EMBL/GenBank/DDBJ databases">
        <title>Novel microbial lineages endemic to geothermal iron-oxide mats fill important gaps in the evolutionary history of Archaea.</title>
        <authorList>
            <person name="Jay Z.J."/>
            <person name="Beam J.P."/>
            <person name="Dlakic M."/>
            <person name="Rusch D.B."/>
            <person name="Kozubal M.A."/>
            <person name="Inskeep W.P."/>
        </authorList>
    </citation>
    <scope>NUCLEOTIDE SEQUENCE [LARGE SCALE GENOMIC DNA]</scope>
    <source>
        <strain evidence="2">BE_D</strain>
    </source>
</reference>
<dbReference type="GO" id="GO:0016757">
    <property type="term" value="F:glycosyltransferase activity"/>
    <property type="evidence" value="ECO:0007669"/>
    <property type="project" value="InterPro"/>
</dbReference>
<dbReference type="Pfam" id="PF00534">
    <property type="entry name" value="Glycos_transf_1"/>
    <property type="match status" value="1"/>
</dbReference>
<evidence type="ECO:0000259" key="1">
    <source>
        <dbReference type="Pfam" id="PF00534"/>
    </source>
</evidence>
<dbReference type="Gene3D" id="3.40.50.2000">
    <property type="entry name" value="Glycogen Phosphorylase B"/>
    <property type="match status" value="2"/>
</dbReference>
<dbReference type="CDD" id="cd03801">
    <property type="entry name" value="GT4_PimA-like"/>
    <property type="match status" value="1"/>
</dbReference>
<dbReference type="AlphaFoldDB" id="A0A2R6CAS2"/>
<sequence length="377" mass="43798">MRKTLVLVWIYGVLEDVHLNKEFGGLSEAFNKMGFETLIVVEKNNLSVIPPYMKVIELSLSNSLLRELKTLSWMKLFRVIWFESPEIVIFRHPYYYSVLTILAYRLLGFLSGRRSVFFYKMDSDGIIRFKGILRGIRRFAWVSMSYVYDWIMIETSCGANRVKELMFFRRERLVVIPNSYSANTFSLVHYDECLRKPVIFVAARLTRAKGLEYLIDAFGRIAEKHRGWVIRVAGKISDVQYYNDLKTLIVRMHLQNRVFFLGHLSSGDLKREYMQASIFCLPSIRESFGIVRLEAIACGLPVVTSDAGCGSDFSRMGCLVFRAGQTDSLTSILDELMANERIRKEVSERQQKKLVTWDTISEKIYNLYCDRIAFKSE</sequence>
<dbReference type="EMBL" id="NEXF01000152">
    <property type="protein sequence ID" value="PSO07992.1"/>
    <property type="molecule type" value="Genomic_DNA"/>
</dbReference>